<dbReference type="Gene3D" id="3.10.450.50">
    <property type="match status" value="1"/>
</dbReference>
<dbReference type="AlphaFoldDB" id="A0A7W0HP17"/>
<dbReference type="InterPro" id="IPR032710">
    <property type="entry name" value="NTF2-like_dom_sf"/>
</dbReference>
<dbReference type="SUPFAM" id="SSF54427">
    <property type="entry name" value="NTF2-like"/>
    <property type="match status" value="1"/>
</dbReference>
<proteinExistence type="predicted"/>
<sequence length="130" mass="14134">MDAFRAAVESGDHDAIERLLDDDVVFVSPVVYKPYHGKEITTAILRAVTQVFEDFTYVRELGDESGHALVFTAKVGGRELTGCDFLRYNAEGKIEELMVMVRPLSGANALQQAMAVRLGMDSAPGVAARG</sequence>
<feature type="domain" description="SnoaL-like" evidence="1">
    <location>
        <begin position="3"/>
        <end position="96"/>
    </location>
</feature>
<evidence type="ECO:0000313" key="3">
    <source>
        <dbReference type="Proteomes" id="UP000530928"/>
    </source>
</evidence>
<dbReference type="EMBL" id="JACDUR010000002">
    <property type="protein sequence ID" value="MBA2890393.1"/>
    <property type="molecule type" value="Genomic_DNA"/>
</dbReference>
<protein>
    <recommendedName>
        <fullName evidence="1">SnoaL-like domain-containing protein</fullName>
    </recommendedName>
</protein>
<evidence type="ECO:0000313" key="2">
    <source>
        <dbReference type="EMBL" id="MBA2890393.1"/>
    </source>
</evidence>
<dbReference type="Pfam" id="PF12680">
    <property type="entry name" value="SnoaL_2"/>
    <property type="match status" value="1"/>
</dbReference>
<accession>A0A7W0HP17</accession>
<keyword evidence="3" id="KW-1185">Reference proteome</keyword>
<name>A0A7W0HP17_9ACTN</name>
<organism evidence="2 3">
    <name type="scientific">Nonomuraea soli</name>
    <dbReference type="NCBI Taxonomy" id="1032476"/>
    <lineage>
        <taxon>Bacteria</taxon>
        <taxon>Bacillati</taxon>
        <taxon>Actinomycetota</taxon>
        <taxon>Actinomycetes</taxon>
        <taxon>Streptosporangiales</taxon>
        <taxon>Streptosporangiaceae</taxon>
        <taxon>Nonomuraea</taxon>
    </lineage>
</organism>
<dbReference type="InterPro" id="IPR037401">
    <property type="entry name" value="SnoaL-like"/>
</dbReference>
<dbReference type="RefSeq" id="WP_181609219.1">
    <property type="nucleotide sequence ID" value="NZ_BAABAM010000006.1"/>
</dbReference>
<reference evidence="2 3" key="1">
    <citation type="submission" date="2020-07" db="EMBL/GenBank/DDBJ databases">
        <title>Genomic Encyclopedia of Type Strains, Phase IV (KMG-IV): sequencing the most valuable type-strain genomes for metagenomic binning, comparative biology and taxonomic classification.</title>
        <authorList>
            <person name="Goeker M."/>
        </authorList>
    </citation>
    <scope>NUCLEOTIDE SEQUENCE [LARGE SCALE GENOMIC DNA]</scope>
    <source>
        <strain evidence="2 3">DSM 45533</strain>
    </source>
</reference>
<evidence type="ECO:0000259" key="1">
    <source>
        <dbReference type="Pfam" id="PF12680"/>
    </source>
</evidence>
<comment type="caution">
    <text evidence="2">The sequence shown here is derived from an EMBL/GenBank/DDBJ whole genome shotgun (WGS) entry which is preliminary data.</text>
</comment>
<gene>
    <name evidence="2" type="ORF">HNR30_001734</name>
</gene>
<dbReference type="Proteomes" id="UP000530928">
    <property type="component" value="Unassembled WGS sequence"/>
</dbReference>